<protein>
    <submittedName>
        <fullName evidence="4">Mannosyl phosphorylinositol ceramide synthase SUR1</fullName>
    </submittedName>
</protein>
<dbReference type="GO" id="GO:0000030">
    <property type="term" value="F:mannosyltransferase activity"/>
    <property type="evidence" value="ECO:0007669"/>
    <property type="project" value="TreeGrafter"/>
</dbReference>
<name>A0A317XC01_9EURO</name>
<dbReference type="Pfam" id="PF04488">
    <property type="entry name" value="Gly_transf_sug"/>
    <property type="match status" value="1"/>
</dbReference>
<keyword evidence="3" id="KW-0472">Membrane</keyword>
<evidence type="ECO:0000313" key="4">
    <source>
        <dbReference type="EMBL" id="PWY94488.1"/>
    </source>
</evidence>
<keyword evidence="3" id="KW-0812">Transmembrane</keyword>
<dbReference type="GO" id="GO:0051999">
    <property type="term" value="P:mannosyl-inositol phosphorylceramide biosynthetic process"/>
    <property type="evidence" value="ECO:0007669"/>
    <property type="project" value="TreeGrafter"/>
</dbReference>
<accession>A0A317XC01</accession>
<dbReference type="SUPFAM" id="SSF53448">
    <property type="entry name" value="Nucleotide-diphospho-sugar transferases"/>
    <property type="match status" value="1"/>
</dbReference>
<dbReference type="EMBL" id="MSFK01000004">
    <property type="protein sequence ID" value="PWY94488.1"/>
    <property type="molecule type" value="Genomic_DNA"/>
</dbReference>
<dbReference type="AlphaFoldDB" id="A0A317XC01"/>
<dbReference type="STRING" id="1450535.A0A317XC01"/>
<sequence length="368" mass="40683">MAASTALKNVGSCIQHQAARCQASLPVVSLAPRLQSVVTKARRGPFVCCFGFYVLFICVSSLLSLLQFSSALHAKTLTPDVIWADSSPVAASQVPATEMQWAPPPSGLVLEPSNATAIPKIIHRMWRGLASDVPEEWKNATHSCQEQNPTYQQYIWTDNTARQFIGAHFAWFLPTYNEHLLSMQRVDAFRYFVLWYYGGIYLDPDVGCRQPMDPLLRDTEALLPRSWPYGVSNDLVASTANHPFIIKVALSIHDHQWSFVPAYVMAFISAGSMLVSRVLAMWLRSIKGNPGISIVPPTLFDSTEDAFFMRFEGLLPRGDEVAVSEQVFGNWLGWCGAGIALIVMATVIFGVQTTPPTTRRDSTASVPV</sequence>
<reference evidence="4 5" key="1">
    <citation type="submission" date="2016-12" db="EMBL/GenBank/DDBJ databases">
        <title>The genomes of Aspergillus section Nigri reveals drivers in fungal speciation.</title>
        <authorList>
            <consortium name="DOE Joint Genome Institute"/>
            <person name="Vesth T.C."/>
            <person name="Nybo J."/>
            <person name="Theobald S."/>
            <person name="Brandl J."/>
            <person name="Frisvad J.C."/>
            <person name="Nielsen K.F."/>
            <person name="Lyhne E.K."/>
            <person name="Kogle M.E."/>
            <person name="Kuo A."/>
            <person name="Riley R."/>
            <person name="Clum A."/>
            <person name="Nolan M."/>
            <person name="Lipzen A."/>
            <person name="Salamov A."/>
            <person name="Henrissat B."/>
            <person name="Wiebenga A."/>
            <person name="De Vries R.P."/>
            <person name="Grigoriev I.V."/>
            <person name="Mortensen U.H."/>
            <person name="Andersen M.R."/>
            <person name="Baker S.E."/>
        </authorList>
    </citation>
    <scope>NUCLEOTIDE SEQUENCE [LARGE SCALE GENOMIC DNA]</scope>
    <source>
        <strain evidence="4 5">CBS 115572</strain>
    </source>
</reference>
<keyword evidence="2" id="KW-0808">Transferase</keyword>
<dbReference type="OrthoDB" id="3647at2759"/>
<feature type="transmembrane region" description="Helical" evidence="3">
    <location>
        <begin position="260"/>
        <end position="283"/>
    </location>
</feature>
<evidence type="ECO:0000256" key="2">
    <source>
        <dbReference type="ARBA" id="ARBA00022679"/>
    </source>
</evidence>
<keyword evidence="3" id="KW-1133">Transmembrane helix</keyword>
<evidence type="ECO:0000256" key="3">
    <source>
        <dbReference type="SAM" id="Phobius"/>
    </source>
</evidence>
<dbReference type="RefSeq" id="XP_025471249.1">
    <property type="nucleotide sequence ID" value="XM_025614904.1"/>
</dbReference>
<feature type="transmembrane region" description="Helical" evidence="3">
    <location>
        <begin position="44"/>
        <end position="66"/>
    </location>
</feature>
<dbReference type="InterPro" id="IPR029044">
    <property type="entry name" value="Nucleotide-diphossugar_trans"/>
</dbReference>
<dbReference type="InterPro" id="IPR007577">
    <property type="entry name" value="GlycoTrfase_DXD_sugar-bd_CS"/>
</dbReference>
<dbReference type="Gene3D" id="3.90.550.20">
    <property type="match status" value="1"/>
</dbReference>
<feature type="transmembrane region" description="Helical" evidence="3">
    <location>
        <begin position="331"/>
        <end position="351"/>
    </location>
</feature>
<dbReference type="GeneID" id="37117047"/>
<organism evidence="4 5">
    <name type="scientific">Aspergillus sclerotioniger CBS 115572</name>
    <dbReference type="NCBI Taxonomy" id="1450535"/>
    <lineage>
        <taxon>Eukaryota</taxon>
        <taxon>Fungi</taxon>
        <taxon>Dikarya</taxon>
        <taxon>Ascomycota</taxon>
        <taxon>Pezizomycotina</taxon>
        <taxon>Eurotiomycetes</taxon>
        <taxon>Eurotiomycetidae</taxon>
        <taxon>Eurotiales</taxon>
        <taxon>Aspergillaceae</taxon>
        <taxon>Aspergillus</taxon>
        <taxon>Aspergillus subgen. Circumdati</taxon>
    </lineage>
</organism>
<evidence type="ECO:0000313" key="5">
    <source>
        <dbReference type="Proteomes" id="UP000246702"/>
    </source>
</evidence>
<dbReference type="GO" id="GO:0016020">
    <property type="term" value="C:membrane"/>
    <property type="evidence" value="ECO:0007669"/>
    <property type="project" value="GOC"/>
</dbReference>
<comment type="similarity">
    <text evidence="1">Belongs to the glycosyltransferase 32 family.</text>
</comment>
<dbReference type="PANTHER" id="PTHR32385">
    <property type="entry name" value="MANNOSYL PHOSPHORYLINOSITOL CERAMIDE SYNTHASE"/>
    <property type="match status" value="1"/>
</dbReference>
<keyword evidence="5" id="KW-1185">Reference proteome</keyword>
<proteinExistence type="inferred from homology"/>
<evidence type="ECO:0000256" key="1">
    <source>
        <dbReference type="ARBA" id="ARBA00009003"/>
    </source>
</evidence>
<gene>
    <name evidence="4" type="ORF">BO94DRAFT_572094</name>
</gene>
<dbReference type="InterPro" id="IPR051706">
    <property type="entry name" value="Glycosyltransferase_domain"/>
</dbReference>
<comment type="caution">
    <text evidence="4">The sequence shown here is derived from an EMBL/GenBank/DDBJ whole genome shotgun (WGS) entry which is preliminary data.</text>
</comment>
<dbReference type="Proteomes" id="UP000246702">
    <property type="component" value="Unassembled WGS sequence"/>
</dbReference>
<dbReference type="PANTHER" id="PTHR32385:SF15">
    <property type="entry name" value="INOSITOL PHOSPHOCERAMIDE MANNOSYLTRANSFERASE 1"/>
    <property type="match status" value="1"/>
</dbReference>